<reference evidence="5 6" key="1">
    <citation type="submission" date="2021-03" db="EMBL/GenBank/DDBJ databases">
        <title>Sequencing the genomes of 1000 actinobacteria strains.</title>
        <authorList>
            <person name="Klenk H.-P."/>
        </authorList>
    </citation>
    <scope>NUCLEOTIDE SEQUENCE [LARGE SCALE GENOMIC DNA]</scope>
    <source>
        <strain evidence="5 6">DSM 45516</strain>
    </source>
</reference>
<feature type="region of interest" description="Disordered" evidence="3">
    <location>
        <begin position="197"/>
        <end position="220"/>
    </location>
</feature>
<dbReference type="PANTHER" id="PTHR30055">
    <property type="entry name" value="HTH-TYPE TRANSCRIPTIONAL REGULATOR RUTR"/>
    <property type="match status" value="1"/>
</dbReference>
<dbReference type="InterPro" id="IPR009057">
    <property type="entry name" value="Homeodomain-like_sf"/>
</dbReference>
<evidence type="ECO:0000256" key="3">
    <source>
        <dbReference type="SAM" id="MobiDB-lite"/>
    </source>
</evidence>
<dbReference type="PRINTS" id="PR00455">
    <property type="entry name" value="HTHTETR"/>
</dbReference>
<name>A0ABS4QF03_9NOCA</name>
<evidence type="ECO:0000259" key="4">
    <source>
        <dbReference type="PROSITE" id="PS50977"/>
    </source>
</evidence>
<feature type="DNA-binding region" description="H-T-H motif" evidence="2">
    <location>
        <begin position="33"/>
        <end position="52"/>
    </location>
</feature>
<evidence type="ECO:0000313" key="5">
    <source>
        <dbReference type="EMBL" id="MBP2190276.1"/>
    </source>
</evidence>
<organism evidence="5 6">
    <name type="scientific">Nocardia goodfellowii</name>
    <dbReference type="NCBI Taxonomy" id="882446"/>
    <lineage>
        <taxon>Bacteria</taxon>
        <taxon>Bacillati</taxon>
        <taxon>Actinomycetota</taxon>
        <taxon>Actinomycetes</taxon>
        <taxon>Mycobacteriales</taxon>
        <taxon>Nocardiaceae</taxon>
        <taxon>Nocardia</taxon>
    </lineage>
</organism>
<dbReference type="Proteomes" id="UP001519325">
    <property type="component" value="Unassembled WGS sequence"/>
</dbReference>
<dbReference type="Gene3D" id="1.10.357.10">
    <property type="entry name" value="Tetracycline Repressor, domain 2"/>
    <property type="match status" value="1"/>
</dbReference>
<gene>
    <name evidence="5" type="ORF">BJ987_003177</name>
</gene>
<dbReference type="RefSeq" id="WP_209890174.1">
    <property type="nucleotide sequence ID" value="NZ_JAGGMR010000001.1"/>
</dbReference>
<accession>A0ABS4QF03</accession>
<dbReference type="PANTHER" id="PTHR30055:SF174">
    <property type="entry name" value="TRANSCRIPTIONAL REGULATORY PROTEIN (PROBABLY TETR-FAMILY)-RELATED"/>
    <property type="match status" value="1"/>
</dbReference>
<protein>
    <submittedName>
        <fullName evidence="5">AcrR family transcriptional regulator</fullName>
    </submittedName>
</protein>
<dbReference type="PROSITE" id="PS50977">
    <property type="entry name" value="HTH_TETR_2"/>
    <property type="match status" value="1"/>
</dbReference>
<evidence type="ECO:0000256" key="2">
    <source>
        <dbReference type="PROSITE-ProRule" id="PRU00335"/>
    </source>
</evidence>
<dbReference type="InterPro" id="IPR050109">
    <property type="entry name" value="HTH-type_TetR-like_transc_reg"/>
</dbReference>
<sequence>MSTRRRLAPDERRRLLVEAGERLFAERPYDEVLMEDVAAAAGISRALLYRHFASKRELFVAVYQRAAEQLLVVTELDPAQPLLEQLVAGLDAHLDYFEANAHAVLAANKVLATDPMVQSIITGELDELRRRLLDVIGVQGSARTITSSVLRSWLTFFRVLTVDWLENHTMSRKQLRDIGVGALLGALGTILPAEPGRAPGSEIGRADDHDRGGAPATFLE</sequence>
<dbReference type="Pfam" id="PF00440">
    <property type="entry name" value="TetR_N"/>
    <property type="match status" value="1"/>
</dbReference>
<dbReference type="SUPFAM" id="SSF46689">
    <property type="entry name" value="Homeodomain-like"/>
    <property type="match status" value="1"/>
</dbReference>
<proteinExistence type="predicted"/>
<evidence type="ECO:0000313" key="6">
    <source>
        <dbReference type="Proteomes" id="UP001519325"/>
    </source>
</evidence>
<dbReference type="EMBL" id="JAGGMR010000001">
    <property type="protein sequence ID" value="MBP2190276.1"/>
    <property type="molecule type" value="Genomic_DNA"/>
</dbReference>
<feature type="domain" description="HTH tetR-type" evidence="4">
    <location>
        <begin position="10"/>
        <end position="70"/>
    </location>
</feature>
<keyword evidence="6" id="KW-1185">Reference proteome</keyword>
<keyword evidence="1 2" id="KW-0238">DNA-binding</keyword>
<evidence type="ECO:0000256" key="1">
    <source>
        <dbReference type="ARBA" id="ARBA00023125"/>
    </source>
</evidence>
<comment type="caution">
    <text evidence="5">The sequence shown here is derived from an EMBL/GenBank/DDBJ whole genome shotgun (WGS) entry which is preliminary data.</text>
</comment>
<dbReference type="InterPro" id="IPR001647">
    <property type="entry name" value="HTH_TetR"/>
</dbReference>